<proteinExistence type="predicted"/>
<gene>
    <name evidence="1" type="ORF">M6B22_06795</name>
</gene>
<evidence type="ECO:0000313" key="2">
    <source>
        <dbReference type="Proteomes" id="UP001164693"/>
    </source>
</evidence>
<dbReference type="EMBL" id="CP097463">
    <property type="protein sequence ID" value="WAX58465.1"/>
    <property type="molecule type" value="Genomic_DNA"/>
</dbReference>
<name>A0ABY7K0U2_9ACTN</name>
<accession>A0ABY7K0U2</accession>
<organism evidence="1 2">
    <name type="scientific">Jatrophihabitans cynanchi</name>
    <dbReference type="NCBI Taxonomy" id="2944128"/>
    <lineage>
        <taxon>Bacteria</taxon>
        <taxon>Bacillati</taxon>
        <taxon>Actinomycetota</taxon>
        <taxon>Actinomycetes</taxon>
        <taxon>Jatrophihabitantales</taxon>
        <taxon>Jatrophihabitantaceae</taxon>
        <taxon>Jatrophihabitans</taxon>
    </lineage>
</organism>
<evidence type="ECO:0000313" key="1">
    <source>
        <dbReference type="EMBL" id="WAX58465.1"/>
    </source>
</evidence>
<dbReference type="RefSeq" id="WP_269445006.1">
    <property type="nucleotide sequence ID" value="NZ_CP097463.1"/>
</dbReference>
<keyword evidence="2" id="KW-1185">Reference proteome</keyword>
<reference evidence="1" key="1">
    <citation type="submission" date="2022-05" db="EMBL/GenBank/DDBJ databases">
        <title>Jatrophihabitans sp. SB3-54 whole genome sequence.</title>
        <authorList>
            <person name="Suh M.K."/>
            <person name="Eom M.K."/>
            <person name="Kim J.S."/>
            <person name="Kim H.S."/>
            <person name="Do H.E."/>
            <person name="Shin Y.K."/>
            <person name="Lee J.-S."/>
        </authorList>
    </citation>
    <scope>NUCLEOTIDE SEQUENCE</scope>
    <source>
        <strain evidence="1">SB3-54</strain>
    </source>
</reference>
<sequence>MKAGGVFVGLISCPPGRHRSFLEWHDFDHRPENVGQIPHVFHSGRWIAAPGSLETREFGADSPVTDGGQYLLTYWSSVAPAQLRADMFGLAGKLRALGRLQPMGRDFRITWREYARPVRGYSDPALGLSEDAVPLVPHVGLVLTVGRAPGDGGEWRNAYDREVLPRLFAGGSIVSALTLSSAAETESECFVYLHYTRSDPVEAQRAIAAEMGDAPAIHYRAAYVPQHWSQPQFFE</sequence>
<dbReference type="Proteomes" id="UP001164693">
    <property type="component" value="Chromosome"/>
</dbReference>
<protein>
    <submittedName>
        <fullName evidence="1">Uncharacterized protein</fullName>
    </submittedName>
</protein>